<keyword evidence="2" id="KW-0378">Hydrolase</keyword>
<sequence length="394" mass="40144">MGSGRWPRPGPEEGVGAASTARGLVDWSRVEASAGVVVPVAGPRAHRAARGAVVELLRRGAETAPERVAAITGMRGAVRGTGAGARVLVVDRAGLVRATAGFLARLLDGVPAPPAGPVARRTSAWEAGAVLGALSCRLLGQVLPPITQALPGDAGRPGGAASDRVEGSEQRPLLLLVAPNVLALQRREKLDLADLAAWVTMHEAVHAFQLDAAPWLADHLVARLREEVGAVVEELPGAGPAGIAAIARTGGPGRGEGLAGGKGAGGETGPAELRATLAFLEGHARAVLDGVTPALIPSAHVLRTVLEADPAAPTGRRSRQGRGQGGGQGLIADLLRGRLLRVARAARFSRAVVARAGHEGLNRAWASPWALPTAAELASPEAWLERVGSGAHLS</sequence>
<dbReference type="InterPro" id="IPR018766">
    <property type="entry name" value="Zinicin_2"/>
</dbReference>
<dbReference type="EMBL" id="FQYL01000002">
    <property type="protein sequence ID" value="SHI51185.1"/>
    <property type="molecule type" value="Genomic_DNA"/>
</dbReference>
<dbReference type="SUPFAM" id="SSF55486">
    <property type="entry name" value="Metalloproteases ('zincins'), catalytic domain"/>
    <property type="match status" value="1"/>
</dbReference>
<dbReference type="GO" id="GO:0016787">
    <property type="term" value="F:hydrolase activity"/>
    <property type="evidence" value="ECO:0007669"/>
    <property type="project" value="UniProtKB-KW"/>
</dbReference>
<comment type="caution">
    <text evidence="2">The sequence shown here is derived from an EMBL/GenBank/DDBJ whole genome shotgun (WGS) entry which is preliminary data.</text>
</comment>
<keyword evidence="3" id="KW-1185">Reference proteome</keyword>
<dbReference type="PANTHER" id="PTHR39420:SF1">
    <property type="entry name" value="HYDROLASE"/>
    <property type="match status" value="1"/>
</dbReference>
<evidence type="ECO:0000256" key="1">
    <source>
        <dbReference type="SAM" id="MobiDB-lite"/>
    </source>
</evidence>
<evidence type="ECO:0000313" key="3">
    <source>
        <dbReference type="Proteomes" id="UP000184390"/>
    </source>
</evidence>
<accession>A0ABY1I340</accession>
<dbReference type="InterPro" id="IPR042271">
    <property type="entry name" value="Zinicin_2_N"/>
</dbReference>
<dbReference type="RefSeq" id="WP_073451537.1">
    <property type="nucleotide sequence ID" value="NZ_FQYL01000002.1"/>
</dbReference>
<feature type="region of interest" description="Disordered" evidence="1">
    <location>
        <begin position="307"/>
        <end position="327"/>
    </location>
</feature>
<organism evidence="2 3">
    <name type="scientific">Actinomyces denticolens</name>
    <dbReference type="NCBI Taxonomy" id="52767"/>
    <lineage>
        <taxon>Bacteria</taxon>
        <taxon>Bacillati</taxon>
        <taxon>Actinomycetota</taxon>
        <taxon>Actinomycetes</taxon>
        <taxon>Actinomycetales</taxon>
        <taxon>Actinomycetaceae</taxon>
        <taxon>Actinomyces</taxon>
    </lineage>
</organism>
<reference evidence="2 3" key="1">
    <citation type="submission" date="2016-11" db="EMBL/GenBank/DDBJ databases">
        <authorList>
            <person name="Varghese N."/>
            <person name="Submissions S."/>
        </authorList>
    </citation>
    <scope>NUCLEOTIDE SEQUENCE [LARGE SCALE GENOMIC DNA]</scope>
    <source>
        <strain evidence="2 3">PA</strain>
    </source>
</reference>
<dbReference type="Pfam" id="PF10103">
    <property type="entry name" value="Zincin_2"/>
    <property type="match status" value="1"/>
</dbReference>
<name>A0ABY1I340_9ACTO</name>
<evidence type="ECO:0000313" key="2">
    <source>
        <dbReference type="EMBL" id="SHI51185.1"/>
    </source>
</evidence>
<dbReference type="Proteomes" id="UP000184390">
    <property type="component" value="Unassembled WGS sequence"/>
</dbReference>
<dbReference type="Gene3D" id="1.20.150.30">
    <property type="entry name" value="Zincin-like metallopeptidase, N-terminal domain"/>
    <property type="match status" value="1"/>
</dbReference>
<proteinExistence type="predicted"/>
<gene>
    <name evidence="2" type="ORF">SAMN05216246_102317</name>
</gene>
<protein>
    <submittedName>
        <fullName evidence="2">Hydrolase</fullName>
    </submittedName>
</protein>
<dbReference type="PANTHER" id="PTHR39420">
    <property type="match status" value="1"/>
</dbReference>